<gene>
    <name evidence="1" type="ORF">ACFQKE_00990</name>
</gene>
<comment type="caution">
    <text evidence="1">The sequence shown here is derived from an EMBL/GenBank/DDBJ whole genome shotgun (WGS) entry which is preliminary data.</text>
</comment>
<dbReference type="Proteomes" id="UP001596434">
    <property type="component" value="Unassembled WGS sequence"/>
</dbReference>
<accession>A0ABD5ZUA9</accession>
<dbReference type="EMBL" id="JBHTAT010000001">
    <property type="protein sequence ID" value="MFC7253895.1"/>
    <property type="molecule type" value="Genomic_DNA"/>
</dbReference>
<dbReference type="AlphaFoldDB" id="A0ABD5ZUA9"/>
<dbReference type="InterPro" id="IPR055690">
    <property type="entry name" value="DUF7266"/>
</dbReference>
<dbReference type="GeneID" id="96952183"/>
<organism evidence="1 2">
    <name type="scientific">Haloplanus litoreus</name>
    <dbReference type="NCBI Taxonomy" id="767515"/>
    <lineage>
        <taxon>Archaea</taxon>
        <taxon>Methanobacteriati</taxon>
        <taxon>Methanobacteriota</taxon>
        <taxon>Stenosarchaea group</taxon>
        <taxon>Halobacteria</taxon>
        <taxon>Halobacteriales</taxon>
        <taxon>Haloferacaceae</taxon>
        <taxon>Haloplanus</taxon>
    </lineage>
</organism>
<dbReference type="RefSeq" id="WP_379701999.1">
    <property type="nucleotide sequence ID" value="NZ_JBHTAT010000001.1"/>
</dbReference>
<proteinExistence type="predicted"/>
<reference evidence="1 2" key="1">
    <citation type="journal article" date="2019" name="Int. J. Syst. Evol. Microbiol.">
        <title>The Global Catalogue of Microorganisms (GCM) 10K type strain sequencing project: providing services to taxonomists for standard genome sequencing and annotation.</title>
        <authorList>
            <consortium name="The Broad Institute Genomics Platform"/>
            <consortium name="The Broad Institute Genome Sequencing Center for Infectious Disease"/>
            <person name="Wu L."/>
            <person name="Ma J."/>
        </authorList>
    </citation>
    <scope>NUCLEOTIDE SEQUENCE [LARGE SCALE GENOMIC DNA]</scope>
    <source>
        <strain evidence="1 2">GX21</strain>
    </source>
</reference>
<evidence type="ECO:0000313" key="1">
    <source>
        <dbReference type="EMBL" id="MFC7253895.1"/>
    </source>
</evidence>
<name>A0ABD5ZUA9_9EURY</name>
<keyword evidence="2" id="KW-1185">Reference proteome</keyword>
<protein>
    <submittedName>
        <fullName evidence="1">Uncharacterized protein</fullName>
    </submittedName>
</protein>
<sequence length="145" mass="15596">MTDRGFAPVVGKGLEAVIVVLYVSSLVTVLHGGVLPEYRTATAAEVSDRTLAATAERIEASIPPPSSGADVTRTLDLPTAIDRAAYRIRAENGSLVLDHPDDDVSGRLRLALPRRVVAVEGTWRSDERAILQIRADDGRLRVILS</sequence>
<evidence type="ECO:0000313" key="2">
    <source>
        <dbReference type="Proteomes" id="UP001596434"/>
    </source>
</evidence>
<dbReference type="Pfam" id="PF23928">
    <property type="entry name" value="DUF7266"/>
    <property type="match status" value="1"/>
</dbReference>